<accession>A0AAE9WZF8</accession>
<gene>
    <name evidence="1" type="primary">ERS_gp012</name>
</gene>
<evidence type="ECO:0000313" key="1">
    <source>
        <dbReference type="EMBL" id="WCA46260.1"/>
    </source>
</evidence>
<reference evidence="2" key="1">
    <citation type="journal article" date="2024" name="Viruses">
        <title>New Genera and Species of Caulobacter and Brevundimonas Bacteriophages Provide Insights into Phage Genome Evolution.</title>
        <authorList>
            <person name="Ely B."/>
            <person name="Hils M."/>
            <person name="Clarke A."/>
            <person name="Albert M."/>
            <person name="Holness N."/>
            <person name="Lenski J."/>
            <person name="Mohammadi T."/>
        </authorList>
    </citation>
    <scope>NUCLEOTIDE SEQUENCE [LARGE SCALE GENOMIC DNA]</scope>
</reference>
<organism evidence="1 2">
    <name type="scientific">Caulobacter phage ERS</name>
    <dbReference type="NCBI Taxonomy" id="3020392"/>
    <lineage>
        <taxon>Viruses</taxon>
        <taxon>Duplodnaviria</taxon>
        <taxon>Heunggongvirae</taxon>
        <taxon>Uroviricota</taxon>
        <taxon>Caudoviricetes</taxon>
        <taxon>Autographivirales</taxon>
        <taxon>Autonotataviridae</taxon>
        <taxon>Percyvirus</taxon>
        <taxon>Percyvirus ERS</taxon>
    </lineage>
</organism>
<proteinExistence type="predicted"/>
<dbReference type="EMBL" id="OQ137560">
    <property type="protein sequence ID" value="WCA46260.1"/>
    <property type="molecule type" value="Genomic_DNA"/>
</dbReference>
<evidence type="ECO:0000313" key="2">
    <source>
        <dbReference type="Proteomes" id="UP001218127"/>
    </source>
</evidence>
<keyword evidence="2" id="KW-1185">Reference proteome</keyword>
<sequence>MSMQRRHYQFVADVMKDTKPSDLGPAEMDQWSAMVDQFVRRFRADNYRFQEDRFRKACGQD</sequence>
<dbReference type="Proteomes" id="UP001218127">
    <property type="component" value="Segment"/>
</dbReference>
<name>A0AAE9WZF8_9CAUD</name>
<protein>
    <submittedName>
        <fullName evidence="1">Uncharacterized protein</fullName>
    </submittedName>
</protein>